<reference evidence="2" key="1">
    <citation type="journal article" date="2024" name="Proc. Natl. Acad. Sci. U.S.A.">
        <title>Extraordinary preservation of gene collinearity over three hundred million years revealed in homosporous lycophytes.</title>
        <authorList>
            <person name="Li C."/>
            <person name="Wickell D."/>
            <person name="Kuo L.Y."/>
            <person name="Chen X."/>
            <person name="Nie B."/>
            <person name="Liao X."/>
            <person name="Peng D."/>
            <person name="Ji J."/>
            <person name="Jenkins J."/>
            <person name="Williams M."/>
            <person name="Shu S."/>
            <person name="Plott C."/>
            <person name="Barry K."/>
            <person name="Rajasekar S."/>
            <person name="Grimwood J."/>
            <person name="Han X."/>
            <person name="Sun S."/>
            <person name="Hou Z."/>
            <person name="He W."/>
            <person name="Dai G."/>
            <person name="Sun C."/>
            <person name="Schmutz J."/>
            <person name="Leebens-Mack J.H."/>
            <person name="Li F.W."/>
            <person name="Wang L."/>
        </authorList>
    </citation>
    <scope>NUCLEOTIDE SEQUENCE [LARGE SCALE GENOMIC DNA]</scope>
    <source>
        <strain evidence="2">cv. PW_Plant_1</strain>
    </source>
</reference>
<gene>
    <name evidence="1" type="ORF">O6H91_11G109600</name>
</gene>
<organism evidence="1 2">
    <name type="scientific">Diphasiastrum complanatum</name>
    <name type="common">Issler's clubmoss</name>
    <name type="synonym">Lycopodium complanatum</name>
    <dbReference type="NCBI Taxonomy" id="34168"/>
    <lineage>
        <taxon>Eukaryota</taxon>
        <taxon>Viridiplantae</taxon>
        <taxon>Streptophyta</taxon>
        <taxon>Embryophyta</taxon>
        <taxon>Tracheophyta</taxon>
        <taxon>Lycopodiopsida</taxon>
        <taxon>Lycopodiales</taxon>
        <taxon>Lycopodiaceae</taxon>
        <taxon>Lycopodioideae</taxon>
        <taxon>Diphasiastrum</taxon>
    </lineage>
</organism>
<protein>
    <submittedName>
        <fullName evidence="1">Uncharacterized protein</fullName>
    </submittedName>
</protein>
<keyword evidence="2" id="KW-1185">Reference proteome</keyword>
<proteinExistence type="predicted"/>
<evidence type="ECO:0000313" key="2">
    <source>
        <dbReference type="Proteomes" id="UP001162992"/>
    </source>
</evidence>
<comment type="caution">
    <text evidence="1">The sequence shown here is derived from an EMBL/GenBank/DDBJ whole genome shotgun (WGS) entry which is preliminary data.</text>
</comment>
<accession>A0ACC2CDR9</accession>
<name>A0ACC2CDR9_DIPCM</name>
<dbReference type="Proteomes" id="UP001162992">
    <property type="component" value="Chromosome 11"/>
</dbReference>
<evidence type="ECO:0000313" key="1">
    <source>
        <dbReference type="EMBL" id="KAJ7539807.1"/>
    </source>
</evidence>
<dbReference type="EMBL" id="CM055102">
    <property type="protein sequence ID" value="KAJ7539807.1"/>
    <property type="molecule type" value="Genomic_DNA"/>
</dbReference>
<sequence>MMQMGDVPIVQVTGAIVVLCSLLWLLLTGNKAPQGVPPGSFGWPLIGESIEFLRWRRKISTFALFKEKRKKYGNIFKTHLFFSPTVVITGADAHKLLQNDGYRSLTSGHSSAMKDLFGQSLILADGDQHKQMRKAIMAGINSKVLKNQIPILEELTIQTLNSWEGNEISASEEFAKFTFYSILGLLISMKPSPQAEHLRDYFSVYAKDGISLPLKIPGTAYNRALQARKKLVDEITKIMDQRRKDNRLHEDVLAHFMHTQDLPENDSRLSDDEIIDNMLFFIFSGFETTSTALSRIIQLLADHPHELKLVQAEQKCIQEEIGNNAPLTWEKLKSMPYTSMVISEALRLSHLGTEISFRTAKTDIAFEGYTIPRGWNIIVDRASTDINPEIFKEPHKFNPSRFKENVPPYVFMPFGGGVRSCPGMEFANLEIMIFIYHLVNNYSWHLTKPYDGLEYTGIVPKPKSGVPIFVERLRQEH</sequence>